<dbReference type="RefSeq" id="WP_147189923.1">
    <property type="nucleotide sequence ID" value="NZ_CP042435.1"/>
</dbReference>
<dbReference type="AlphaFoldDB" id="A0A5B8VBQ6"/>
<evidence type="ECO:0000313" key="2">
    <source>
        <dbReference type="Proteomes" id="UP000321533"/>
    </source>
</evidence>
<dbReference type="Proteomes" id="UP000321533">
    <property type="component" value="Chromosome"/>
</dbReference>
<evidence type="ECO:0000313" key="1">
    <source>
        <dbReference type="EMBL" id="QEC68116.1"/>
    </source>
</evidence>
<proteinExistence type="predicted"/>
<organism evidence="1 2">
    <name type="scientific">Panacibacter ginsenosidivorans</name>
    <dbReference type="NCBI Taxonomy" id="1813871"/>
    <lineage>
        <taxon>Bacteria</taxon>
        <taxon>Pseudomonadati</taxon>
        <taxon>Bacteroidota</taxon>
        <taxon>Chitinophagia</taxon>
        <taxon>Chitinophagales</taxon>
        <taxon>Chitinophagaceae</taxon>
        <taxon>Panacibacter</taxon>
    </lineage>
</organism>
<accession>A0A5B8VBQ6</accession>
<name>A0A5B8VBQ6_9BACT</name>
<gene>
    <name evidence="1" type="ORF">FRZ67_12690</name>
</gene>
<protein>
    <submittedName>
        <fullName evidence="1">Uncharacterized protein</fullName>
    </submittedName>
</protein>
<dbReference type="KEGG" id="pgin:FRZ67_12690"/>
<dbReference type="OrthoDB" id="680625at2"/>
<keyword evidence="2" id="KW-1185">Reference proteome</keyword>
<sequence length="72" mass="8238">MNPFYKIFVDFNNADKSGRVRLITKGTLDDIKNQNIHLYSGLTILLDDNEGFVTTGVVEYSEEEKIWVAIID</sequence>
<reference evidence="1 2" key="1">
    <citation type="journal article" date="2016" name="Int. J. Syst. Evol. Microbiol.">
        <title>Panacibacter ginsenosidivorans gen. nov., sp. nov., with ginsenoside converting activity isolated from soil of a ginseng field.</title>
        <authorList>
            <person name="Siddiqi M.Z."/>
            <person name="Muhammad Shafi S."/>
            <person name="Choi K.D."/>
            <person name="Im W.T."/>
        </authorList>
    </citation>
    <scope>NUCLEOTIDE SEQUENCE [LARGE SCALE GENOMIC DNA]</scope>
    <source>
        <strain evidence="1 2">Gsoil1550</strain>
    </source>
</reference>
<dbReference type="EMBL" id="CP042435">
    <property type="protein sequence ID" value="QEC68116.1"/>
    <property type="molecule type" value="Genomic_DNA"/>
</dbReference>